<dbReference type="Proteomes" id="UP000002015">
    <property type="component" value="Chromosome"/>
</dbReference>
<feature type="domain" description="GFO/IDH/MocA-like oxidoreductase" evidence="5">
    <location>
        <begin position="134"/>
        <end position="249"/>
    </location>
</feature>
<dbReference type="HOGENOM" id="CLU_023194_7_2_6"/>
<feature type="domain" description="Gfo/Idh/MocA-like oxidoreductase N-terminal" evidence="4">
    <location>
        <begin position="5"/>
        <end position="121"/>
    </location>
</feature>
<name>A8FZD9_SHESH</name>
<evidence type="ECO:0000313" key="7">
    <source>
        <dbReference type="Proteomes" id="UP000002015"/>
    </source>
</evidence>
<dbReference type="InterPro" id="IPR000683">
    <property type="entry name" value="Gfo/Idh/MocA-like_OxRdtase_N"/>
</dbReference>
<dbReference type="SUPFAM" id="SSF55347">
    <property type="entry name" value="Glyceraldehyde-3-phosphate dehydrogenase-like, C-terminal domain"/>
    <property type="match status" value="1"/>
</dbReference>
<keyword evidence="2" id="KW-0732">Signal</keyword>
<dbReference type="EMBL" id="CP000821">
    <property type="protein sequence ID" value="ABV38212.1"/>
    <property type="molecule type" value="Genomic_DNA"/>
</dbReference>
<dbReference type="RefSeq" id="WP_012143942.1">
    <property type="nucleotide sequence ID" value="NC_009831.1"/>
</dbReference>
<keyword evidence="3" id="KW-0560">Oxidoreductase</keyword>
<dbReference type="eggNOG" id="COG0673">
    <property type="taxonomic scope" value="Bacteria"/>
</dbReference>
<organism evidence="6 7">
    <name type="scientific">Shewanella sediminis (strain HAW-EB3)</name>
    <dbReference type="NCBI Taxonomy" id="425104"/>
    <lineage>
        <taxon>Bacteria</taxon>
        <taxon>Pseudomonadati</taxon>
        <taxon>Pseudomonadota</taxon>
        <taxon>Gammaproteobacteria</taxon>
        <taxon>Alteromonadales</taxon>
        <taxon>Shewanellaceae</taxon>
        <taxon>Shewanella</taxon>
    </lineage>
</organism>
<evidence type="ECO:0000313" key="6">
    <source>
        <dbReference type="EMBL" id="ABV38212.1"/>
    </source>
</evidence>
<evidence type="ECO:0000256" key="3">
    <source>
        <dbReference type="ARBA" id="ARBA00023002"/>
    </source>
</evidence>
<dbReference type="Pfam" id="PF01408">
    <property type="entry name" value="GFO_IDH_MocA"/>
    <property type="match status" value="1"/>
</dbReference>
<dbReference type="PANTHER" id="PTHR22604:SF105">
    <property type="entry name" value="TRANS-1,2-DIHYDROBENZENE-1,2-DIOL DEHYDROGENASE"/>
    <property type="match status" value="1"/>
</dbReference>
<dbReference type="AlphaFoldDB" id="A8FZD9"/>
<sequence precursor="true">MKKTLNWGILGTSFISGVMADAIVEEGHTRLHSVAGRSEKTLMEFAEKYDIANIYQDYDALINDDEVDIIYIALPNHLHHDFVIKAANAGKAILCEKSLSIDMKKTDEALAAVANNQVFFAEGLMYLTHPFASKINEIIRLGTIGEIRSINGVYCASIAQFVNPDSKGALYNLGCYPASLMHFVMQQAFGDGIFDNYRIAASGRVGEDGNICESAANIQFSNGVSCQLHTAEDYGLHADFTILGSKGSLALVSNPWLPEAEGNRLVVTEYEQQGEAVSVSAEGNGFLYQVRLIREAIEQRSASLQRPAATPEDSRQIMKILTDWEAATKVHKLEELNNRC</sequence>
<dbReference type="SUPFAM" id="SSF51735">
    <property type="entry name" value="NAD(P)-binding Rossmann-fold domains"/>
    <property type="match status" value="1"/>
</dbReference>
<dbReference type="OrthoDB" id="9774191at2"/>
<dbReference type="PANTHER" id="PTHR22604">
    <property type="entry name" value="OXIDOREDUCTASES"/>
    <property type="match status" value="1"/>
</dbReference>
<dbReference type="GO" id="GO:0016491">
    <property type="term" value="F:oxidoreductase activity"/>
    <property type="evidence" value="ECO:0007669"/>
    <property type="project" value="UniProtKB-KW"/>
</dbReference>
<dbReference type="Pfam" id="PF22725">
    <property type="entry name" value="GFO_IDH_MocA_C3"/>
    <property type="match status" value="1"/>
</dbReference>
<dbReference type="GO" id="GO:0000166">
    <property type="term" value="F:nucleotide binding"/>
    <property type="evidence" value="ECO:0007669"/>
    <property type="project" value="InterPro"/>
</dbReference>
<evidence type="ECO:0000256" key="1">
    <source>
        <dbReference type="ARBA" id="ARBA00010928"/>
    </source>
</evidence>
<dbReference type="Gene3D" id="3.40.50.720">
    <property type="entry name" value="NAD(P)-binding Rossmann-like Domain"/>
    <property type="match status" value="1"/>
</dbReference>
<accession>A8FZD9</accession>
<evidence type="ECO:0000256" key="2">
    <source>
        <dbReference type="ARBA" id="ARBA00022729"/>
    </source>
</evidence>
<dbReference type="STRING" id="425104.Ssed_3608"/>
<proteinExistence type="inferred from homology"/>
<keyword evidence="7" id="KW-1185">Reference proteome</keyword>
<protein>
    <submittedName>
        <fullName evidence="6">Oxidoreductase domain protein</fullName>
    </submittedName>
</protein>
<dbReference type="KEGG" id="sse:Ssed_3608"/>
<reference evidence="6 7" key="1">
    <citation type="submission" date="2007-08" db="EMBL/GenBank/DDBJ databases">
        <title>Complete sequence of Shewanella sediminis HAW-EB3.</title>
        <authorList>
            <consortium name="US DOE Joint Genome Institute"/>
            <person name="Copeland A."/>
            <person name="Lucas S."/>
            <person name="Lapidus A."/>
            <person name="Barry K."/>
            <person name="Glavina del Rio T."/>
            <person name="Dalin E."/>
            <person name="Tice H."/>
            <person name="Pitluck S."/>
            <person name="Chertkov O."/>
            <person name="Brettin T."/>
            <person name="Bruce D."/>
            <person name="Detter J.C."/>
            <person name="Han C."/>
            <person name="Schmutz J."/>
            <person name="Larimer F."/>
            <person name="Land M."/>
            <person name="Hauser L."/>
            <person name="Kyrpides N."/>
            <person name="Kim E."/>
            <person name="Zhao J.-S."/>
            <person name="Richardson P."/>
        </authorList>
    </citation>
    <scope>NUCLEOTIDE SEQUENCE [LARGE SCALE GENOMIC DNA]</scope>
    <source>
        <strain evidence="6 7">HAW-EB3</strain>
    </source>
</reference>
<evidence type="ECO:0000259" key="5">
    <source>
        <dbReference type="Pfam" id="PF22725"/>
    </source>
</evidence>
<dbReference type="InterPro" id="IPR036291">
    <property type="entry name" value="NAD(P)-bd_dom_sf"/>
</dbReference>
<dbReference type="InterPro" id="IPR055170">
    <property type="entry name" value="GFO_IDH_MocA-like_dom"/>
</dbReference>
<gene>
    <name evidence="6" type="ordered locus">Ssed_3608</name>
</gene>
<dbReference type="InterPro" id="IPR050984">
    <property type="entry name" value="Gfo/Idh/MocA_domain"/>
</dbReference>
<evidence type="ECO:0000259" key="4">
    <source>
        <dbReference type="Pfam" id="PF01408"/>
    </source>
</evidence>
<comment type="similarity">
    <text evidence="1">Belongs to the Gfo/Idh/MocA family.</text>
</comment>
<dbReference type="Gene3D" id="3.30.360.10">
    <property type="entry name" value="Dihydrodipicolinate Reductase, domain 2"/>
    <property type="match status" value="1"/>
</dbReference>